<dbReference type="PANTHER" id="PTHR24188">
    <property type="entry name" value="ANKYRIN REPEAT PROTEIN"/>
    <property type="match status" value="1"/>
</dbReference>
<proteinExistence type="predicted"/>
<dbReference type="EMBL" id="KC008572">
    <property type="protein sequence ID" value="AGF85508.1"/>
    <property type="molecule type" value="Genomic_DNA"/>
</dbReference>
<dbReference type="Proteomes" id="UP000241071">
    <property type="component" value="Segment"/>
</dbReference>
<evidence type="ECO:0000313" key="3">
    <source>
        <dbReference type="EMBL" id="AGF85508.1"/>
    </source>
</evidence>
<dbReference type="SUPFAM" id="SSF48403">
    <property type="entry name" value="Ankyrin repeat"/>
    <property type="match status" value="1"/>
</dbReference>
<keyword evidence="4" id="KW-1185">Reference proteome</keyword>
<reference evidence="3 4" key="1">
    <citation type="submission" date="2012-10" db="EMBL/GenBank/DDBJ databases">
        <title>Complete genome sequence of Moumouvirus goulette.</title>
        <authorList>
            <person name="Fournous G."/>
            <person name="Bougalmi M."/>
            <person name="Colson P."/>
        </authorList>
    </citation>
    <scope>NUCLEOTIDE SEQUENCE [LARGE SCALE GENOMIC DNA]</scope>
</reference>
<dbReference type="Pfam" id="PF12796">
    <property type="entry name" value="Ank_2"/>
    <property type="match status" value="2"/>
</dbReference>
<evidence type="ECO:0000256" key="2">
    <source>
        <dbReference type="ARBA" id="ARBA00023043"/>
    </source>
</evidence>
<organism evidence="3 4">
    <name type="scientific">Moumouvirus goulette</name>
    <dbReference type="NCBI Taxonomy" id="1247379"/>
    <lineage>
        <taxon>Viruses</taxon>
        <taxon>Varidnaviria</taxon>
        <taxon>Bamfordvirae</taxon>
        <taxon>Nucleocytoviricota</taxon>
        <taxon>Megaviricetes</taxon>
        <taxon>Imitervirales</taxon>
        <taxon>Mimiviridae</taxon>
        <taxon>Megamimivirinae</taxon>
        <taxon>Moumouvirus</taxon>
        <taxon>Moumouvirus goulettemassiliense</taxon>
    </lineage>
</organism>
<dbReference type="InterPro" id="IPR036770">
    <property type="entry name" value="Ankyrin_rpt-contain_sf"/>
</dbReference>
<protein>
    <submittedName>
        <fullName evidence="3">Repeat protein</fullName>
    </submittedName>
</protein>
<dbReference type="PROSITE" id="PS50088">
    <property type="entry name" value="ANK_REPEAT"/>
    <property type="match status" value="1"/>
</dbReference>
<evidence type="ECO:0000256" key="1">
    <source>
        <dbReference type="ARBA" id="ARBA00022737"/>
    </source>
</evidence>
<accession>M1PHF2</accession>
<dbReference type="InterPro" id="IPR002110">
    <property type="entry name" value="Ankyrin_rpt"/>
</dbReference>
<gene>
    <name evidence="3" type="ORF">glt_00703</name>
</gene>
<dbReference type="PANTHER" id="PTHR24188:SF29">
    <property type="entry name" value="GH09064P"/>
    <property type="match status" value="1"/>
</dbReference>
<keyword evidence="2" id="KW-0040">ANK repeat</keyword>
<dbReference type="Gene3D" id="1.25.40.20">
    <property type="entry name" value="Ankyrin repeat-containing domain"/>
    <property type="match status" value="1"/>
</dbReference>
<sequence>MQAIKLTIYHNDIISLQKLLNKGDLTSRELSIIFIYSVVCNKTEIVKLLIDQGANYNFMDNYALRVACCNGYYDICKMLLSKKYNTKITNEYAFLVACSNGHLEVAKLLVKYGANIKTCNDQAFIWAYCNGHKNIINYLIECGLDISLVEKVNMGQYRYVSKFENDDENIYNIIQVFYNNTLIDTKKIICFADSY</sequence>
<keyword evidence="1" id="KW-0677">Repeat</keyword>
<dbReference type="SMART" id="SM00248">
    <property type="entry name" value="ANK"/>
    <property type="match status" value="4"/>
</dbReference>
<name>M1PHF2_9VIRU</name>
<evidence type="ECO:0000313" key="4">
    <source>
        <dbReference type="Proteomes" id="UP000241071"/>
    </source>
</evidence>